<evidence type="ECO:0000256" key="3">
    <source>
        <dbReference type="ARBA" id="ARBA00022448"/>
    </source>
</evidence>
<keyword evidence="6 10" id="KW-0067">ATP-binding</keyword>
<dbReference type="GO" id="GO:0006824">
    <property type="term" value="P:cobalt ion transport"/>
    <property type="evidence" value="ECO:0007669"/>
    <property type="project" value="InterPro"/>
</dbReference>
<dbReference type="Pfam" id="PF00005">
    <property type="entry name" value="ABC_tran"/>
    <property type="match status" value="1"/>
</dbReference>
<keyword evidence="5 10" id="KW-0547">Nucleotide-binding</keyword>
<evidence type="ECO:0000313" key="13">
    <source>
        <dbReference type="Proteomes" id="UP000634805"/>
    </source>
</evidence>
<dbReference type="InterPro" id="IPR003439">
    <property type="entry name" value="ABC_transporter-like_ATP-bd"/>
</dbReference>
<evidence type="ECO:0000256" key="10">
    <source>
        <dbReference type="RuleBase" id="RU364103"/>
    </source>
</evidence>
<dbReference type="NCBIfam" id="TIGR01166">
    <property type="entry name" value="cbiO"/>
    <property type="match status" value="1"/>
</dbReference>
<keyword evidence="4 10" id="KW-1003">Cell membrane</keyword>
<name>A0A811TF51_9EURY</name>
<dbReference type="PANTHER" id="PTHR43553:SF24">
    <property type="entry name" value="ENERGY-COUPLING FACTOR TRANSPORTER ATP-BINDING PROTEIN ECFA1"/>
    <property type="match status" value="1"/>
</dbReference>
<evidence type="ECO:0000313" key="12">
    <source>
        <dbReference type="EMBL" id="CAD6494490.1"/>
    </source>
</evidence>
<dbReference type="InterPro" id="IPR015856">
    <property type="entry name" value="ABC_transpr_CbiO/EcfA_su"/>
</dbReference>
<dbReference type="CDD" id="cd03225">
    <property type="entry name" value="ABC_cobalt_CbiO_domain1"/>
    <property type="match status" value="1"/>
</dbReference>
<evidence type="ECO:0000256" key="1">
    <source>
        <dbReference type="ARBA" id="ARBA00004202"/>
    </source>
</evidence>
<comment type="function">
    <text evidence="10">Part of an ABC transporter complex. Responsible for energy coupling to the transport system.</text>
</comment>
<dbReference type="AlphaFoldDB" id="A0A811TF51"/>
<evidence type="ECO:0000256" key="6">
    <source>
        <dbReference type="ARBA" id="ARBA00022840"/>
    </source>
</evidence>
<protein>
    <recommendedName>
        <fullName evidence="10">ABC transporter ATP-binding protein</fullName>
    </recommendedName>
</protein>
<dbReference type="SMART" id="SM00382">
    <property type="entry name" value="AAA"/>
    <property type="match status" value="1"/>
</dbReference>
<comment type="subcellular location">
    <subcellularLocation>
        <location evidence="1 10">Cell membrane</location>
        <topology evidence="1 10">Peripheral membrane protein</topology>
    </subcellularLocation>
</comment>
<dbReference type="InterPro" id="IPR027417">
    <property type="entry name" value="P-loop_NTPase"/>
</dbReference>
<organism evidence="12 13">
    <name type="scientific">Candidatus Argoarchaeum ethanivorans</name>
    <dbReference type="NCBI Taxonomy" id="2608793"/>
    <lineage>
        <taxon>Archaea</taxon>
        <taxon>Methanobacteriati</taxon>
        <taxon>Methanobacteriota</taxon>
        <taxon>Stenosarchaea group</taxon>
        <taxon>Methanomicrobia</taxon>
        <taxon>Methanosarcinales</taxon>
        <taxon>Methanosarcinales incertae sedis</taxon>
        <taxon>GOM Arc I cluster</taxon>
        <taxon>Candidatus Argoarchaeum</taxon>
    </lineage>
</organism>
<dbReference type="GO" id="GO:0042626">
    <property type="term" value="F:ATPase-coupled transmembrane transporter activity"/>
    <property type="evidence" value="ECO:0007669"/>
    <property type="project" value="TreeGrafter"/>
</dbReference>
<evidence type="ECO:0000259" key="11">
    <source>
        <dbReference type="PROSITE" id="PS50893"/>
    </source>
</evidence>
<dbReference type="InterPro" id="IPR003593">
    <property type="entry name" value="AAA+_ATPase"/>
</dbReference>
<dbReference type="InterPro" id="IPR017871">
    <property type="entry name" value="ABC_transporter-like_CS"/>
</dbReference>
<dbReference type="PANTHER" id="PTHR43553">
    <property type="entry name" value="HEAVY METAL TRANSPORTER"/>
    <property type="match status" value="1"/>
</dbReference>
<accession>A0A811TF51</accession>
<dbReference type="EMBL" id="CAJHIS010000022">
    <property type="protein sequence ID" value="CAD6494490.1"/>
    <property type="molecule type" value="Genomic_DNA"/>
</dbReference>
<gene>
    <name evidence="12" type="primary">btuD_5</name>
    <name evidence="12" type="ORF">EMLJLAPB_00806</name>
</gene>
<dbReference type="InterPro" id="IPR005876">
    <property type="entry name" value="Co_trans_ATP-bd"/>
</dbReference>
<proteinExistence type="inferred from homology"/>
<keyword evidence="12" id="KW-0378">Hydrolase</keyword>
<reference evidence="12" key="1">
    <citation type="submission" date="2020-10" db="EMBL/GenBank/DDBJ databases">
        <authorList>
            <person name="Hahn C.J."/>
            <person name="Laso-Perez R."/>
            <person name="Vulcano F."/>
            <person name="Vaziourakis K.-M."/>
            <person name="Stokke R."/>
            <person name="Steen I.H."/>
            <person name="Teske A."/>
            <person name="Boetius A."/>
            <person name="Liebeke M."/>
            <person name="Amann R."/>
            <person name="Knittel K."/>
        </authorList>
    </citation>
    <scope>NUCLEOTIDE SEQUENCE</scope>
    <source>
        <strain evidence="12">Gfbio:e3339647-f889-4370-9287-4fb5cb688e4c:AG392D22_GoMArc1</strain>
    </source>
</reference>
<dbReference type="GO" id="GO:0005524">
    <property type="term" value="F:ATP binding"/>
    <property type="evidence" value="ECO:0007669"/>
    <property type="project" value="UniProtKB-UniRule"/>
</dbReference>
<keyword evidence="3 10" id="KW-0813">Transport</keyword>
<dbReference type="Gene3D" id="3.40.50.300">
    <property type="entry name" value="P-loop containing nucleotide triphosphate hydrolases"/>
    <property type="match status" value="1"/>
</dbReference>
<dbReference type="Proteomes" id="UP000634805">
    <property type="component" value="Unassembled WGS sequence"/>
</dbReference>
<dbReference type="PROSITE" id="PS00211">
    <property type="entry name" value="ABC_TRANSPORTER_1"/>
    <property type="match status" value="1"/>
</dbReference>
<evidence type="ECO:0000256" key="9">
    <source>
        <dbReference type="ARBA" id="ARBA00025157"/>
    </source>
</evidence>
<comment type="similarity">
    <text evidence="2 10">Belongs to the ABC transporter superfamily.</text>
</comment>
<evidence type="ECO:0000256" key="4">
    <source>
        <dbReference type="ARBA" id="ARBA00022475"/>
    </source>
</evidence>
<feature type="domain" description="ABC transporter" evidence="11">
    <location>
        <begin position="13"/>
        <end position="247"/>
    </location>
</feature>
<dbReference type="InterPro" id="IPR050095">
    <property type="entry name" value="ECF_ABC_transporter_ATP-bd"/>
</dbReference>
<keyword evidence="7" id="KW-1278">Translocase</keyword>
<keyword evidence="8 10" id="KW-0472">Membrane</keyword>
<comment type="caution">
    <text evidence="12">The sequence shown here is derived from an EMBL/GenBank/DDBJ whole genome shotgun (WGS) entry which is preliminary data.</text>
</comment>
<sequence>MVGGVDQLMKCAVNVSDLFYTYPDGTEALKGINFRVMEGERVAVIGSNGCGKSTLFYHFNGLFLPTKGTVLINEEEITKKNLDKIRMTVGLVFQDPDDQLFASTVWDDVAFGPRNMGLSKREVAERAENALNMLKIADLKDKSPDNLSGGQKRLVSIAGVLAMNPKIIVLDEPTSNLDPRTSSSVMHLLVDLSRRMNIALIIATHDVDAVPQYADKIYVMHRGRFVAEGTPEAVFSDSSVIKESQLRLPRIAHLMEILHKEDKLPVRNPYPLTIRAARIEIMRLMKQGMRNNQSIKGKY</sequence>
<dbReference type="PROSITE" id="PS50893">
    <property type="entry name" value="ABC_TRANSPORTER_2"/>
    <property type="match status" value="1"/>
</dbReference>
<comment type="function">
    <text evidence="9">Probably part of an ABC transporter complex. Responsible for energy coupling to the transport system.</text>
</comment>
<evidence type="ECO:0000256" key="7">
    <source>
        <dbReference type="ARBA" id="ARBA00022967"/>
    </source>
</evidence>
<dbReference type="SUPFAM" id="SSF52540">
    <property type="entry name" value="P-loop containing nucleoside triphosphate hydrolases"/>
    <property type="match status" value="1"/>
</dbReference>
<evidence type="ECO:0000256" key="8">
    <source>
        <dbReference type="ARBA" id="ARBA00023136"/>
    </source>
</evidence>
<evidence type="ECO:0000256" key="2">
    <source>
        <dbReference type="ARBA" id="ARBA00005417"/>
    </source>
</evidence>
<dbReference type="FunFam" id="3.40.50.300:FF:000224">
    <property type="entry name" value="Energy-coupling factor transporter ATP-binding protein EcfA"/>
    <property type="match status" value="1"/>
</dbReference>
<dbReference type="GO" id="GO:0016887">
    <property type="term" value="F:ATP hydrolysis activity"/>
    <property type="evidence" value="ECO:0007669"/>
    <property type="project" value="InterPro"/>
</dbReference>
<evidence type="ECO:0000256" key="5">
    <source>
        <dbReference type="ARBA" id="ARBA00022741"/>
    </source>
</evidence>
<dbReference type="GO" id="GO:0043190">
    <property type="term" value="C:ATP-binding cassette (ABC) transporter complex"/>
    <property type="evidence" value="ECO:0007669"/>
    <property type="project" value="TreeGrafter"/>
</dbReference>